<evidence type="ECO:0000313" key="2">
    <source>
        <dbReference type="Proteomes" id="UP000027665"/>
    </source>
</evidence>
<evidence type="ECO:0000313" key="1">
    <source>
        <dbReference type="EMBL" id="KEJ91594.1"/>
    </source>
</evidence>
<dbReference type="Proteomes" id="UP000027665">
    <property type="component" value="Unassembled WGS sequence"/>
</dbReference>
<protein>
    <submittedName>
        <fullName evidence="1">Uncharacterized protein</fullName>
    </submittedName>
</protein>
<dbReference type="STRING" id="2754.EH55_09015"/>
<dbReference type="EMBL" id="JMKI01000042">
    <property type="protein sequence ID" value="KEJ91594.1"/>
    <property type="molecule type" value="Genomic_DNA"/>
</dbReference>
<sequence length="159" mass="18526">MRLSKDEFQVIESILSLYPELCRAEEQRRDYVISLVLAPNRDTPVQGGTGVSAIERFVEGDRESNNLKLIIDRITSCISKLRFEERQFLKEYYIEGKDTYDFDESLSVVYRRRRKICDKLTGILGIYHLVREWRAVESERRLEAARKHGANSGSVTYSV</sequence>
<accession>A0A073IPF3</accession>
<comment type="caution">
    <text evidence="1">The sequence shown here is derived from an EMBL/GenBank/DDBJ whole genome shotgun (WGS) entry which is preliminary data.</text>
</comment>
<reference evidence="1 2" key="1">
    <citation type="submission" date="2014-04" db="EMBL/GenBank/DDBJ databases">
        <title>Draft Genome Sequence of Synergistes jonesii.</title>
        <authorList>
            <person name="Coil D.A."/>
            <person name="Eisen J.A."/>
            <person name="Holland-Moritz H.E."/>
        </authorList>
    </citation>
    <scope>NUCLEOTIDE SEQUENCE [LARGE SCALE GENOMIC DNA]</scope>
    <source>
        <strain evidence="1 2">78-1</strain>
    </source>
</reference>
<keyword evidence="2" id="KW-1185">Reference proteome</keyword>
<proteinExistence type="predicted"/>
<gene>
    <name evidence="1" type="ORF">EH55_09015</name>
</gene>
<organism evidence="1 2">
    <name type="scientific">Synergistes jonesii</name>
    <dbReference type="NCBI Taxonomy" id="2754"/>
    <lineage>
        <taxon>Bacteria</taxon>
        <taxon>Thermotogati</taxon>
        <taxon>Synergistota</taxon>
        <taxon>Synergistia</taxon>
        <taxon>Synergistales</taxon>
        <taxon>Synergistaceae</taxon>
        <taxon>Synergistes</taxon>
    </lineage>
</organism>
<dbReference type="RefSeq" id="WP_037977635.1">
    <property type="nucleotide sequence ID" value="NZ_JMKI01000042.1"/>
</dbReference>
<dbReference type="GeneID" id="90984254"/>
<name>A0A073IPF3_9BACT</name>
<dbReference type="AlphaFoldDB" id="A0A073IPF3"/>